<gene>
    <name evidence="2" type="primary">pipB2</name>
    <name evidence="2" type="ORF">BN59_03593</name>
</gene>
<evidence type="ECO:0000256" key="1">
    <source>
        <dbReference type="SAM" id="Coils"/>
    </source>
</evidence>
<protein>
    <submittedName>
        <fullName evidence="2">Type III effector pipB2</fullName>
    </submittedName>
</protein>
<evidence type="ECO:0000313" key="2">
    <source>
        <dbReference type="EMBL" id="CDZ79275.1"/>
    </source>
</evidence>
<sequence>MVYIIGVDDLGSILRLAIYPALKANEKEVLIQIENEAGESIASAEIDLSKPNLSLDILTLSNEFKEANKENINLIITQKETLLKDIESELAQIDNQHQNLRSSLRSCIEQLKKYKDLFTQYPIQASGLHDFLRENPHYDAVFVSMLSVVSQYPDLQEPLSLLFAAKSNDKSIFAYLSETKNALLLKFLIEALPNFEPIHQAWESYKVQRDHADEESHLATDRHFNAKRHDEYALIINDKARLRSLIKNTLAAYFVHSPEKLIANESLDNALNILLRSTNNRTELFDLARQVNNSQRKEENINALISIVMSIINNPDLYLKLRDSKIQPHLDLSARNLQFSRLERVRMRETNFSQADLSQSAIKNSTFFNSNFSGANLNQADLQDSEFNYCNFAKADLTGANLTGVSLEQVNWAGVKLSNETILDWNLYGTDILLANLKAIGNNNELSLPQKKAAAKEWVDFITQKISSNKSMLKLVDIIDKKHSDYAYLREEQAFWRFNSHGNTTTWHTVLGYIKDKMDKNVSTCGEENYSADEYQTFLRIMSEHRGRGLGSVTHASLYEQRSSAEEAELIHITKRPM</sequence>
<dbReference type="AlphaFoldDB" id="A0A078KXW4"/>
<accession>A0A078KXW4</accession>
<dbReference type="STRING" id="1034943.BN59_03593"/>
<dbReference type="Gene3D" id="2.160.20.80">
    <property type="entry name" value="E3 ubiquitin-protein ligase SopA"/>
    <property type="match status" value="1"/>
</dbReference>
<name>A0A078KXW4_9GAMM</name>
<dbReference type="Pfam" id="PF13599">
    <property type="entry name" value="Pentapeptide_4"/>
    <property type="match status" value="1"/>
</dbReference>
<organism evidence="2 3">
    <name type="scientific">Legionella massiliensis</name>
    <dbReference type="NCBI Taxonomy" id="1034943"/>
    <lineage>
        <taxon>Bacteria</taxon>
        <taxon>Pseudomonadati</taxon>
        <taxon>Pseudomonadota</taxon>
        <taxon>Gammaproteobacteria</taxon>
        <taxon>Legionellales</taxon>
        <taxon>Legionellaceae</taxon>
        <taxon>Legionella</taxon>
    </lineage>
</organism>
<dbReference type="InterPro" id="IPR051082">
    <property type="entry name" value="Pentapeptide-BTB/POZ_domain"/>
</dbReference>
<dbReference type="PANTHER" id="PTHR14136:SF17">
    <property type="entry name" value="BTB_POZ DOMAIN-CONTAINING PROTEIN KCTD9"/>
    <property type="match status" value="1"/>
</dbReference>
<proteinExistence type="predicted"/>
<feature type="coiled-coil region" evidence="1">
    <location>
        <begin position="76"/>
        <end position="103"/>
    </location>
</feature>
<keyword evidence="1" id="KW-0175">Coiled coil</keyword>
<dbReference type="EMBL" id="CCSB01000004">
    <property type="protein sequence ID" value="CDZ79275.1"/>
    <property type="molecule type" value="Genomic_DNA"/>
</dbReference>
<reference evidence="2 3" key="1">
    <citation type="submission" date="2014-06" db="EMBL/GenBank/DDBJ databases">
        <authorList>
            <person name="Urmite Genomes Urmite Genomes"/>
        </authorList>
    </citation>
    <scope>NUCLEOTIDE SEQUENCE [LARGE SCALE GENOMIC DNA]</scope>
</reference>
<dbReference type="SUPFAM" id="SSF141571">
    <property type="entry name" value="Pentapeptide repeat-like"/>
    <property type="match status" value="1"/>
</dbReference>
<dbReference type="RefSeq" id="WP_044012493.1">
    <property type="nucleotide sequence ID" value="NZ_CCVW01000004.1"/>
</dbReference>
<evidence type="ECO:0000313" key="3">
    <source>
        <dbReference type="Proteomes" id="UP000044071"/>
    </source>
</evidence>
<dbReference type="InterPro" id="IPR001646">
    <property type="entry name" value="5peptide_repeat"/>
</dbReference>
<dbReference type="PANTHER" id="PTHR14136">
    <property type="entry name" value="BTB_POZ DOMAIN-CONTAINING PROTEIN KCTD9"/>
    <property type="match status" value="1"/>
</dbReference>
<dbReference type="eggNOG" id="COG1357">
    <property type="taxonomic scope" value="Bacteria"/>
</dbReference>
<dbReference type="OrthoDB" id="5653870at2"/>
<dbReference type="Proteomes" id="UP000044071">
    <property type="component" value="Unassembled WGS sequence"/>
</dbReference>
<keyword evidence="3" id="KW-1185">Reference proteome</keyword>